<feature type="region of interest" description="Disordered" evidence="1">
    <location>
        <begin position="115"/>
        <end position="148"/>
    </location>
</feature>
<accession>A0AAD6XU68</accession>
<name>A0AAD6XU68_9AGAR</name>
<dbReference type="AlphaFoldDB" id="A0AAD6XU68"/>
<feature type="region of interest" description="Disordered" evidence="1">
    <location>
        <begin position="20"/>
        <end position="46"/>
    </location>
</feature>
<proteinExistence type="predicted"/>
<keyword evidence="3" id="KW-1185">Reference proteome</keyword>
<evidence type="ECO:0000256" key="1">
    <source>
        <dbReference type="SAM" id="MobiDB-lite"/>
    </source>
</evidence>
<dbReference type="Proteomes" id="UP001222325">
    <property type="component" value="Unassembled WGS sequence"/>
</dbReference>
<feature type="compositionally biased region" description="Polar residues" evidence="1">
    <location>
        <begin position="174"/>
        <end position="185"/>
    </location>
</feature>
<organism evidence="2 3">
    <name type="scientific">Mycena belliarum</name>
    <dbReference type="NCBI Taxonomy" id="1033014"/>
    <lineage>
        <taxon>Eukaryota</taxon>
        <taxon>Fungi</taxon>
        <taxon>Dikarya</taxon>
        <taxon>Basidiomycota</taxon>
        <taxon>Agaricomycotina</taxon>
        <taxon>Agaricomycetes</taxon>
        <taxon>Agaricomycetidae</taxon>
        <taxon>Agaricales</taxon>
        <taxon>Marasmiineae</taxon>
        <taxon>Mycenaceae</taxon>
        <taxon>Mycena</taxon>
    </lineage>
</organism>
<feature type="compositionally biased region" description="Basic residues" evidence="1">
    <location>
        <begin position="197"/>
        <end position="209"/>
    </location>
</feature>
<gene>
    <name evidence="2" type="ORF">B0H15DRAFT_299709</name>
</gene>
<comment type="caution">
    <text evidence="2">The sequence shown here is derived from an EMBL/GenBank/DDBJ whole genome shotgun (WGS) entry which is preliminary data.</text>
</comment>
<reference evidence="2" key="1">
    <citation type="submission" date="2023-03" db="EMBL/GenBank/DDBJ databases">
        <title>Massive genome expansion in bonnet fungi (Mycena s.s.) driven by repeated elements and novel gene families across ecological guilds.</title>
        <authorList>
            <consortium name="Lawrence Berkeley National Laboratory"/>
            <person name="Harder C.B."/>
            <person name="Miyauchi S."/>
            <person name="Viragh M."/>
            <person name="Kuo A."/>
            <person name="Thoen E."/>
            <person name="Andreopoulos B."/>
            <person name="Lu D."/>
            <person name="Skrede I."/>
            <person name="Drula E."/>
            <person name="Henrissat B."/>
            <person name="Morin E."/>
            <person name="Kohler A."/>
            <person name="Barry K."/>
            <person name="LaButti K."/>
            <person name="Morin E."/>
            <person name="Salamov A."/>
            <person name="Lipzen A."/>
            <person name="Mereny Z."/>
            <person name="Hegedus B."/>
            <person name="Baldrian P."/>
            <person name="Stursova M."/>
            <person name="Weitz H."/>
            <person name="Taylor A."/>
            <person name="Grigoriev I.V."/>
            <person name="Nagy L.G."/>
            <person name="Martin F."/>
            <person name="Kauserud H."/>
        </authorList>
    </citation>
    <scope>NUCLEOTIDE SEQUENCE</scope>
    <source>
        <strain evidence="2">CBHHK173m</strain>
    </source>
</reference>
<evidence type="ECO:0000313" key="2">
    <source>
        <dbReference type="EMBL" id="KAJ7087642.1"/>
    </source>
</evidence>
<protein>
    <submittedName>
        <fullName evidence="2">Uncharacterized protein</fullName>
    </submittedName>
</protein>
<dbReference type="EMBL" id="JARJCN010000028">
    <property type="protein sequence ID" value="KAJ7087642.1"/>
    <property type="molecule type" value="Genomic_DNA"/>
</dbReference>
<evidence type="ECO:0000313" key="3">
    <source>
        <dbReference type="Proteomes" id="UP001222325"/>
    </source>
</evidence>
<feature type="region of interest" description="Disordered" evidence="1">
    <location>
        <begin position="172"/>
        <end position="209"/>
    </location>
</feature>
<feature type="compositionally biased region" description="Pro residues" evidence="1">
    <location>
        <begin position="131"/>
        <end position="142"/>
    </location>
</feature>
<sequence length="209" mass="23259">MACSEVVVHMHAAEIADAATQDDVSEVRCTPSQRSRGRESSQSLHPQLLRRHRASIDLSIRGPRKITVAITYQNRSSSSRASLLFPFIARHPRSSCARCPVSLPHHWLGPPRGAHPMTPQAHTAARQMIDPDPPSTQDPPQIPILRRRSPPVIDPSFLPFLPASEFSRLLARSNRGSAQRSSPSKQFDKHEIQLTNTHRHVGRAARRPG</sequence>